<feature type="compositionally biased region" description="Basic and acidic residues" evidence="1">
    <location>
        <begin position="16"/>
        <end position="27"/>
    </location>
</feature>
<evidence type="ECO:0000256" key="1">
    <source>
        <dbReference type="SAM" id="MobiDB-lite"/>
    </source>
</evidence>
<comment type="caution">
    <text evidence="2">The sequence shown here is derived from an EMBL/GenBank/DDBJ whole genome shotgun (WGS) entry which is preliminary data.</text>
</comment>
<proteinExistence type="predicted"/>
<dbReference type="AlphaFoldDB" id="A0A7C5JXT9"/>
<dbReference type="EMBL" id="DRTU01000049">
    <property type="protein sequence ID" value="HHI00060.1"/>
    <property type="molecule type" value="Genomic_DNA"/>
</dbReference>
<reference evidence="2" key="1">
    <citation type="journal article" date="2020" name="mSystems">
        <title>Genome- and Community-Level Interaction Insights into Carbon Utilization and Element Cycling Functions of Hydrothermarchaeota in Hydrothermal Sediment.</title>
        <authorList>
            <person name="Zhou Z."/>
            <person name="Liu Y."/>
            <person name="Xu W."/>
            <person name="Pan J."/>
            <person name="Luo Z.H."/>
            <person name="Li M."/>
        </authorList>
    </citation>
    <scope>NUCLEOTIDE SEQUENCE [LARGE SCALE GENOMIC DNA]</scope>
    <source>
        <strain evidence="2">HyVt-93</strain>
    </source>
</reference>
<feature type="region of interest" description="Disordered" evidence="1">
    <location>
        <begin position="1"/>
        <end position="27"/>
    </location>
</feature>
<name>A0A7C5JXT9_THELI</name>
<sequence>MGDIESAAGPISVPIPDERVKNDPQDSIETHNEDLKQVINTEIYNNMRFYMKMLYENAATETDVILLKALWREIKRMMKINGIEIEEEAK</sequence>
<gene>
    <name evidence="2" type="ORF">ENL40_01060</name>
</gene>
<evidence type="ECO:0000313" key="2">
    <source>
        <dbReference type="EMBL" id="HHI00060.1"/>
    </source>
</evidence>
<protein>
    <submittedName>
        <fullName evidence="2">Uncharacterized protein</fullName>
    </submittedName>
</protein>
<organism evidence="2">
    <name type="scientific">Thermococcus litoralis</name>
    <dbReference type="NCBI Taxonomy" id="2265"/>
    <lineage>
        <taxon>Archaea</taxon>
        <taxon>Methanobacteriati</taxon>
        <taxon>Methanobacteriota</taxon>
        <taxon>Thermococci</taxon>
        <taxon>Thermococcales</taxon>
        <taxon>Thermococcaceae</taxon>
        <taxon>Thermococcus</taxon>
    </lineage>
</organism>
<accession>A0A7C5JXT9</accession>
<dbReference type="Proteomes" id="UP000886217">
    <property type="component" value="Unassembled WGS sequence"/>
</dbReference>